<dbReference type="GO" id="GO:1901982">
    <property type="term" value="F:maltose binding"/>
    <property type="evidence" value="ECO:0007669"/>
    <property type="project" value="TreeGrafter"/>
</dbReference>
<comment type="caution">
    <text evidence="6">The sequence shown here is derived from an EMBL/GenBank/DDBJ whole genome shotgun (WGS) entry which is preliminary data.</text>
</comment>
<keyword evidence="2" id="KW-0813">Transport</keyword>
<dbReference type="PANTHER" id="PTHR30061">
    <property type="entry name" value="MALTOSE-BINDING PERIPLASMIC PROTEIN"/>
    <property type="match status" value="1"/>
</dbReference>
<evidence type="ECO:0000313" key="6">
    <source>
        <dbReference type="EMBL" id="KAA9301258.1"/>
    </source>
</evidence>
<name>A0A5N1GLV0_9LACT</name>
<feature type="chain" id="PRO_5039325290" evidence="5">
    <location>
        <begin position="23"/>
        <end position="418"/>
    </location>
</feature>
<dbReference type="InterPro" id="IPR006059">
    <property type="entry name" value="SBP"/>
</dbReference>
<dbReference type="SUPFAM" id="SSF53850">
    <property type="entry name" value="Periplasmic binding protein-like II"/>
    <property type="match status" value="1"/>
</dbReference>
<dbReference type="RefSeq" id="WP_070431328.1">
    <property type="nucleotide sequence ID" value="NZ_VYWO01000002.1"/>
</dbReference>
<evidence type="ECO:0000256" key="4">
    <source>
        <dbReference type="SAM" id="MobiDB-lite"/>
    </source>
</evidence>
<evidence type="ECO:0000256" key="3">
    <source>
        <dbReference type="ARBA" id="ARBA00022729"/>
    </source>
</evidence>
<evidence type="ECO:0000256" key="2">
    <source>
        <dbReference type="ARBA" id="ARBA00022448"/>
    </source>
</evidence>
<evidence type="ECO:0000313" key="7">
    <source>
        <dbReference type="Proteomes" id="UP000327148"/>
    </source>
</evidence>
<dbReference type="CDD" id="cd13585">
    <property type="entry name" value="PBP2_TMBP_like"/>
    <property type="match status" value="1"/>
</dbReference>
<dbReference type="PROSITE" id="PS51257">
    <property type="entry name" value="PROKAR_LIPOPROTEIN"/>
    <property type="match status" value="1"/>
</dbReference>
<dbReference type="PANTHER" id="PTHR30061:SF50">
    <property type="entry name" value="MALTOSE_MALTODEXTRIN-BINDING PERIPLASMIC PROTEIN"/>
    <property type="match status" value="1"/>
</dbReference>
<dbReference type="GO" id="GO:0055052">
    <property type="term" value="C:ATP-binding cassette (ABC) transporter complex, substrate-binding subunit-containing"/>
    <property type="evidence" value="ECO:0007669"/>
    <property type="project" value="TreeGrafter"/>
</dbReference>
<sequence length="418" mass="46868">MKKVVKWLMGLAALLLVLTGCGNQESGQDNSDNSTNEAETSQEAEGQTTLKMLVPGYDSGYLKDELDSAIAKYEEQNPKIKIQVVPAGWDELNSKIVQLYQAGDSPDILMMGSRSIRQFVEEGVLEDLTPYMTDDFKATRIENVMDTAKVDGKQYGIPLALSSRALFYRSDLIDKAPENWEELLATAKQVHDEHDMYGFAIPTDVTHGTDEILNFIYQGGGRIIDDQGQFVINSEENVKTGDYLKQFADVIPDAVSTARNDQVEMFKNGDLAMFISGGWEKEEMDKGQDKTPYAVAEIPEGPERAVTLVTDSYAMSSISEHKDEAYKFIEFLGHEDQQRPISEAYNWLPVLKQELDDDRFKTDFMQPFLSILDAGVPEPQVSNWDTFNKAFTIAFQEILTGQKTPQEALDQAQEEASK</sequence>
<dbReference type="AlphaFoldDB" id="A0A5N1GLV0"/>
<dbReference type="Gene3D" id="3.40.190.10">
    <property type="entry name" value="Periplasmic binding protein-like II"/>
    <property type="match status" value="1"/>
</dbReference>
<dbReference type="Proteomes" id="UP000327148">
    <property type="component" value="Unassembled WGS sequence"/>
</dbReference>
<accession>A0A5N1GLV0</accession>
<dbReference type="GO" id="GO:0042956">
    <property type="term" value="P:maltodextrin transmembrane transport"/>
    <property type="evidence" value="ECO:0007669"/>
    <property type="project" value="TreeGrafter"/>
</dbReference>
<organism evidence="6 7">
    <name type="scientific">Aerococcus sanguinicola</name>
    <dbReference type="NCBI Taxonomy" id="119206"/>
    <lineage>
        <taxon>Bacteria</taxon>
        <taxon>Bacillati</taxon>
        <taxon>Bacillota</taxon>
        <taxon>Bacilli</taxon>
        <taxon>Lactobacillales</taxon>
        <taxon>Aerococcaceae</taxon>
        <taxon>Aerococcus</taxon>
    </lineage>
</organism>
<dbReference type="GO" id="GO:0015768">
    <property type="term" value="P:maltose transport"/>
    <property type="evidence" value="ECO:0007669"/>
    <property type="project" value="TreeGrafter"/>
</dbReference>
<gene>
    <name evidence="6" type="ORF">F6I03_05155</name>
</gene>
<reference evidence="6 7" key="1">
    <citation type="submission" date="2019-09" db="EMBL/GenBank/DDBJ databases">
        <title>Draft genome sequence assemblies of isolates from the urinary tract.</title>
        <authorList>
            <person name="Mores C.R."/>
            <person name="Putonti C."/>
            <person name="Wolfe A.J."/>
        </authorList>
    </citation>
    <scope>NUCLEOTIDE SEQUENCE [LARGE SCALE GENOMIC DNA]</scope>
    <source>
        <strain evidence="6 7">UMB623</strain>
    </source>
</reference>
<proteinExistence type="inferred from homology"/>
<feature type="region of interest" description="Disordered" evidence="4">
    <location>
        <begin position="25"/>
        <end position="46"/>
    </location>
</feature>
<dbReference type="OrthoDB" id="9768630at2"/>
<evidence type="ECO:0000256" key="1">
    <source>
        <dbReference type="ARBA" id="ARBA00008520"/>
    </source>
</evidence>
<evidence type="ECO:0000256" key="5">
    <source>
        <dbReference type="SAM" id="SignalP"/>
    </source>
</evidence>
<feature type="signal peptide" evidence="5">
    <location>
        <begin position="1"/>
        <end position="22"/>
    </location>
</feature>
<dbReference type="EMBL" id="VYWO01000002">
    <property type="protein sequence ID" value="KAA9301258.1"/>
    <property type="molecule type" value="Genomic_DNA"/>
</dbReference>
<keyword evidence="3 5" id="KW-0732">Signal</keyword>
<dbReference type="Pfam" id="PF13416">
    <property type="entry name" value="SBP_bac_8"/>
    <property type="match status" value="1"/>
</dbReference>
<protein>
    <submittedName>
        <fullName evidence="6">Sugar ABC transporter substrate-binding protein</fullName>
    </submittedName>
</protein>
<comment type="similarity">
    <text evidence="1">Belongs to the bacterial solute-binding protein 1 family.</text>
</comment>